<evidence type="ECO:0000313" key="1">
    <source>
        <dbReference type="EMBL" id="JAD49464.1"/>
    </source>
</evidence>
<reference evidence="1" key="2">
    <citation type="journal article" date="2015" name="Data Brief">
        <title>Shoot transcriptome of the giant reed, Arundo donax.</title>
        <authorList>
            <person name="Barrero R.A."/>
            <person name="Guerrero F.D."/>
            <person name="Moolhuijzen P."/>
            <person name="Goolsby J.A."/>
            <person name="Tidwell J."/>
            <person name="Bellgard S.E."/>
            <person name="Bellgard M.I."/>
        </authorList>
    </citation>
    <scope>NUCLEOTIDE SEQUENCE</scope>
    <source>
        <tissue evidence="1">Shoot tissue taken approximately 20 cm above the soil surface</tissue>
    </source>
</reference>
<dbReference type="EMBL" id="GBRH01248431">
    <property type="protein sequence ID" value="JAD49464.1"/>
    <property type="molecule type" value="Transcribed_RNA"/>
</dbReference>
<dbReference type="AlphaFoldDB" id="A0A0A9ACU2"/>
<organism evidence="1">
    <name type="scientific">Arundo donax</name>
    <name type="common">Giant reed</name>
    <name type="synonym">Donax arundinaceus</name>
    <dbReference type="NCBI Taxonomy" id="35708"/>
    <lineage>
        <taxon>Eukaryota</taxon>
        <taxon>Viridiplantae</taxon>
        <taxon>Streptophyta</taxon>
        <taxon>Embryophyta</taxon>
        <taxon>Tracheophyta</taxon>
        <taxon>Spermatophyta</taxon>
        <taxon>Magnoliopsida</taxon>
        <taxon>Liliopsida</taxon>
        <taxon>Poales</taxon>
        <taxon>Poaceae</taxon>
        <taxon>PACMAD clade</taxon>
        <taxon>Arundinoideae</taxon>
        <taxon>Arundineae</taxon>
        <taxon>Arundo</taxon>
    </lineage>
</organism>
<proteinExistence type="predicted"/>
<name>A0A0A9ACU2_ARUDO</name>
<protein>
    <submittedName>
        <fullName evidence="1">Uncharacterized protein</fullName>
    </submittedName>
</protein>
<accession>A0A0A9ACU2</accession>
<sequence length="29" mass="3352">MHYETENVTAHVIYVFNERITKSSVAPTN</sequence>
<reference evidence="1" key="1">
    <citation type="submission" date="2014-09" db="EMBL/GenBank/DDBJ databases">
        <authorList>
            <person name="Magalhaes I.L.F."/>
            <person name="Oliveira U."/>
            <person name="Santos F.R."/>
            <person name="Vidigal T.H.D.A."/>
            <person name="Brescovit A.D."/>
            <person name="Santos A.J."/>
        </authorList>
    </citation>
    <scope>NUCLEOTIDE SEQUENCE</scope>
    <source>
        <tissue evidence="1">Shoot tissue taken approximately 20 cm above the soil surface</tissue>
    </source>
</reference>